<gene>
    <name evidence="2" type="ORF">MNBD_PLANCTO02-1069</name>
</gene>
<protein>
    <submittedName>
        <fullName evidence="2">Uncharacterized protein</fullName>
    </submittedName>
</protein>
<keyword evidence="1" id="KW-0812">Transmembrane</keyword>
<organism evidence="2">
    <name type="scientific">hydrothermal vent metagenome</name>
    <dbReference type="NCBI Taxonomy" id="652676"/>
    <lineage>
        <taxon>unclassified sequences</taxon>
        <taxon>metagenomes</taxon>
        <taxon>ecological metagenomes</taxon>
    </lineage>
</organism>
<evidence type="ECO:0000256" key="1">
    <source>
        <dbReference type="SAM" id="Phobius"/>
    </source>
</evidence>
<proteinExistence type="predicted"/>
<keyword evidence="1" id="KW-0472">Membrane</keyword>
<keyword evidence="1" id="KW-1133">Transmembrane helix</keyword>
<reference evidence="2" key="1">
    <citation type="submission" date="2018-06" db="EMBL/GenBank/DDBJ databases">
        <authorList>
            <person name="Zhirakovskaya E."/>
        </authorList>
    </citation>
    <scope>NUCLEOTIDE SEQUENCE</scope>
</reference>
<evidence type="ECO:0000313" key="2">
    <source>
        <dbReference type="EMBL" id="VAX36190.1"/>
    </source>
</evidence>
<accession>A0A3B1DMM4</accession>
<dbReference type="AlphaFoldDB" id="A0A3B1DMM4"/>
<name>A0A3B1DMM4_9ZZZZ</name>
<sequence>MLTLQKGTAPMKKVETKQLVLQIIMAFVFLMILLYASILLSGERVVTIPDGDSSWQMRIHPQGNSSAPTKQSPSEKLKVIPVQYTETLPPAPQNLSAVPAPTATQANTNANSKTVPETICHHSPAISSYEAIYRSIPFSRAEYLANPSYRHEATMEMMMGQLRPTVTHKTYRARVQGSFPAQIPYRTHYQLAPLDRSWYNRYPFFGGAIKY</sequence>
<dbReference type="EMBL" id="UOGL01000039">
    <property type="protein sequence ID" value="VAX36190.1"/>
    <property type="molecule type" value="Genomic_DNA"/>
</dbReference>
<feature type="transmembrane region" description="Helical" evidence="1">
    <location>
        <begin position="20"/>
        <end position="40"/>
    </location>
</feature>